<sequence length="186" mass="20000">MNAAREKWNRRYEARSQVAPATPAFVTQTAPGLLPGSVLDLAAGDGAASLALARLGFAVTAVDIAGVGLARLLDFASAEQLAIQTHCRDLAQPDCLQGLGPFDNILVCRYKPEAALWPQLASALVPGGLLAFSTFNLQQNERHGFPARFCVAPGELKAIDPALELLSCVSVTRDDDCFDDYLFRRR</sequence>
<evidence type="ECO:0000313" key="2">
    <source>
        <dbReference type="EMBL" id="ANG61099.1"/>
    </source>
</evidence>
<dbReference type="Gene3D" id="3.40.50.150">
    <property type="entry name" value="Vaccinia Virus protein VP39"/>
    <property type="match status" value="1"/>
</dbReference>
<dbReference type="STRING" id="1821621.A8C75_00600"/>
<dbReference type="CDD" id="cd02440">
    <property type="entry name" value="AdoMet_MTases"/>
    <property type="match status" value="1"/>
</dbReference>
<dbReference type="Proteomes" id="UP000078070">
    <property type="component" value="Chromosome"/>
</dbReference>
<dbReference type="AlphaFoldDB" id="A0A1A9EU50"/>
<protein>
    <recommendedName>
        <fullName evidence="1">Tellurite resistance methyltransferase TehB-like domain-containing protein</fullName>
    </recommendedName>
</protein>
<gene>
    <name evidence="2" type="ORF">A8C75_00600</name>
</gene>
<dbReference type="KEGG" id="mars:A8C75_00600"/>
<dbReference type="InterPro" id="IPR029063">
    <property type="entry name" value="SAM-dependent_MTases_sf"/>
</dbReference>
<dbReference type="EMBL" id="CP015839">
    <property type="protein sequence ID" value="ANG61099.1"/>
    <property type="molecule type" value="Genomic_DNA"/>
</dbReference>
<organism evidence="2 3">
    <name type="scientific">Marinobacterium aestuarii</name>
    <dbReference type="NCBI Taxonomy" id="1821621"/>
    <lineage>
        <taxon>Bacteria</taxon>
        <taxon>Pseudomonadati</taxon>
        <taxon>Pseudomonadota</taxon>
        <taxon>Gammaproteobacteria</taxon>
        <taxon>Oceanospirillales</taxon>
        <taxon>Oceanospirillaceae</taxon>
        <taxon>Marinobacterium</taxon>
    </lineage>
</organism>
<proteinExistence type="predicted"/>
<dbReference type="OrthoDB" id="9804312at2"/>
<reference evidence="2 3" key="2">
    <citation type="journal article" date="2018" name="Int. J. Syst. Evol. Microbiol.">
        <title>Marinobacterium aestuarii sp. nov., a benzene-degrading marine bacterium isolated from estuary sediment.</title>
        <authorList>
            <person name="Bae S.S."/>
            <person name="Jung J."/>
            <person name="Chung D."/>
            <person name="Baek K."/>
        </authorList>
    </citation>
    <scope>NUCLEOTIDE SEQUENCE [LARGE SCALE GENOMIC DNA]</scope>
    <source>
        <strain evidence="2 3">ST58-10</strain>
    </source>
</reference>
<feature type="domain" description="Tellurite resistance methyltransferase TehB-like" evidence="1">
    <location>
        <begin position="26"/>
        <end position="92"/>
    </location>
</feature>
<accession>A0A1A9EU50</accession>
<dbReference type="RefSeq" id="WP_067376620.1">
    <property type="nucleotide sequence ID" value="NZ_CP015839.1"/>
</dbReference>
<dbReference type="InterPro" id="IPR015985">
    <property type="entry name" value="TehB-like_dom"/>
</dbReference>
<evidence type="ECO:0000313" key="3">
    <source>
        <dbReference type="Proteomes" id="UP000078070"/>
    </source>
</evidence>
<dbReference type="Pfam" id="PF03848">
    <property type="entry name" value="TehB"/>
    <property type="match status" value="1"/>
</dbReference>
<reference evidence="3" key="1">
    <citation type="submission" date="2016-05" db="EMBL/GenBank/DDBJ databases">
        <authorList>
            <person name="Baek K."/>
            <person name="Yang S.-J."/>
        </authorList>
    </citation>
    <scope>NUCLEOTIDE SEQUENCE [LARGE SCALE GENOMIC DNA]</scope>
    <source>
        <strain evidence="3">ST58-10</strain>
    </source>
</reference>
<dbReference type="SUPFAM" id="SSF53335">
    <property type="entry name" value="S-adenosyl-L-methionine-dependent methyltransferases"/>
    <property type="match status" value="1"/>
</dbReference>
<keyword evidence="3" id="KW-1185">Reference proteome</keyword>
<name>A0A1A9EU50_9GAMM</name>
<evidence type="ECO:0000259" key="1">
    <source>
        <dbReference type="Pfam" id="PF03848"/>
    </source>
</evidence>